<dbReference type="EMBL" id="JADIMG010000058">
    <property type="protein sequence ID" value="MBO8459852.1"/>
    <property type="molecule type" value="Genomic_DNA"/>
</dbReference>
<reference evidence="7" key="2">
    <citation type="journal article" date="2021" name="PeerJ">
        <title>Extensive microbial diversity within the chicken gut microbiome revealed by metagenomics and culture.</title>
        <authorList>
            <person name="Gilroy R."/>
            <person name="Ravi A."/>
            <person name="Getino M."/>
            <person name="Pursley I."/>
            <person name="Horton D.L."/>
            <person name="Alikhan N.F."/>
            <person name="Baker D."/>
            <person name="Gharbi K."/>
            <person name="Hall N."/>
            <person name="Watson M."/>
            <person name="Adriaenssens E.M."/>
            <person name="Foster-Nyarko E."/>
            <person name="Jarju S."/>
            <person name="Secka A."/>
            <person name="Antonio M."/>
            <person name="Oren A."/>
            <person name="Chaudhuri R.R."/>
            <person name="La Ragione R."/>
            <person name="Hildebrand F."/>
            <person name="Pallen M.J."/>
        </authorList>
    </citation>
    <scope>NUCLEOTIDE SEQUENCE</scope>
    <source>
        <strain evidence="7">G3-3990</strain>
    </source>
</reference>
<dbReference type="AlphaFoldDB" id="A0A9D9HTW0"/>
<dbReference type="PROSITE" id="PS50931">
    <property type="entry name" value="HTH_LYSR"/>
    <property type="match status" value="1"/>
</dbReference>
<dbReference type="InterPro" id="IPR036390">
    <property type="entry name" value="WH_DNA-bd_sf"/>
</dbReference>
<gene>
    <name evidence="7" type="ORF">IAA73_05905</name>
</gene>
<evidence type="ECO:0000313" key="8">
    <source>
        <dbReference type="Proteomes" id="UP000823641"/>
    </source>
</evidence>
<dbReference type="InterPro" id="IPR005119">
    <property type="entry name" value="LysR_subst-bd"/>
</dbReference>
<keyword evidence="5" id="KW-0804">Transcription</keyword>
<sequence>MTLQQMEYIVAVDKYRHFVRAAEACGVTQSTLSSMVQKLENELDVQIFDRNSYPIRPTAQGEAIITQAQVVLFHAAQLKEMVLSERQQESGKLHLGVIPTIAPYIIPRLIKSIHTHHQQVELQLMEARTAVLIEKLERAEIDVALLVTPLNNPKLLEIPLYYEKFKLYVSPDESLSAMDEVDAAALPDDHLWVLAEGHCLRNQVLNLCHRKSRYSHVYEAGSIDTLVKIVDENGGYTVIPELHVPLLTDQQRACVRPFRGQEPVREVSLVVRTDYIRERMLNLLADAIRSIVPEELVDERLKKFAIKL</sequence>
<dbReference type="FunFam" id="1.10.10.10:FF:000001">
    <property type="entry name" value="LysR family transcriptional regulator"/>
    <property type="match status" value="1"/>
</dbReference>
<dbReference type="GO" id="GO:0032993">
    <property type="term" value="C:protein-DNA complex"/>
    <property type="evidence" value="ECO:0007669"/>
    <property type="project" value="TreeGrafter"/>
</dbReference>
<evidence type="ECO:0000256" key="3">
    <source>
        <dbReference type="ARBA" id="ARBA00023125"/>
    </source>
</evidence>
<dbReference type="Proteomes" id="UP000823641">
    <property type="component" value="Unassembled WGS sequence"/>
</dbReference>
<dbReference type="PANTHER" id="PTHR30346">
    <property type="entry name" value="TRANSCRIPTIONAL DUAL REGULATOR HCAR-RELATED"/>
    <property type="match status" value="1"/>
</dbReference>
<evidence type="ECO:0000256" key="1">
    <source>
        <dbReference type="ARBA" id="ARBA00009437"/>
    </source>
</evidence>
<dbReference type="PRINTS" id="PR00039">
    <property type="entry name" value="HTHLYSR"/>
</dbReference>
<evidence type="ECO:0000313" key="7">
    <source>
        <dbReference type="EMBL" id="MBO8459852.1"/>
    </source>
</evidence>
<dbReference type="Pfam" id="PF03466">
    <property type="entry name" value="LysR_substrate"/>
    <property type="match status" value="1"/>
</dbReference>
<evidence type="ECO:0000259" key="6">
    <source>
        <dbReference type="PROSITE" id="PS50931"/>
    </source>
</evidence>
<evidence type="ECO:0000256" key="2">
    <source>
        <dbReference type="ARBA" id="ARBA00023015"/>
    </source>
</evidence>
<dbReference type="SUPFAM" id="SSF53850">
    <property type="entry name" value="Periplasmic binding protein-like II"/>
    <property type="match status" value="1"/>
</dbReference>
<reference evidence="7" key="1">
    <citation type="submission" date="2020-10" db="EMBL/GenBank/DDBJ databases">
        <authorList>
            <person name="Gilroy R."/>
        </authorList>
    </citation>
    <scope>NUCLEOTIDE SEQUENCE</scope>
    <source>
        <strain evidence="7">G3-3990</strain>
    </source>
</reference>
<name>A0A9D9HTW0_9BACT</name>
<dbReference type="CDD" id="cd08411">
    <property type="entry name" value="PBP2_OxyR"/>
    <property type="match status" value="1"/>
</dbReference>
<dbReference type="SUPFAM" id="SSF46785">
    <property type="entry name" value="Winged helix' DNA-binding domain"/>
    <property type="match status" value="1"/>
</dbReference>
<dbReference type="PANTHER" id="PTHR30346:SF26">
    <property type="entry name" value="HYDROGEN PEROXIDE-INDUCIBLE GENES ACTIVATOR"/>
    <property type="match status" value="1"/>
</dbReference>
<dbReference type="Gene3D" id="1.10.10.10">
    <property type="entry name" value="Winged helix-like DNA-binding domain superfamily/Winged helix DNA-binding domain"/>
    <property type="match status" value="1"/>
</dbReference>
<dbReference type="InterPro" id="IPR000847">
    <property type="entry name" value="LysR_HTH_N"/>
</dbReference>
<accession>A0A9D9HTW0</accession>
<dbReference type="InterPro" id="IPR036388">
    <property type="entry name" value="WH-like_DNA-bd_sf"/>
</dbReference>
<organism evidence="7 8">
    <name type="scientific">Candidatus Gallipaludibacter merdavium</name>
    <dbReference type="NCBI Taxonomy" id="2840839"/>
    <lineage>
        <taxon>Bacteria</taxon>
        <taxon>Pseudomonadati</taxon>
        <taxon>Bacteroidota</taxon>
        <taxon>Bacteroidia</taxon>
        <taxon>Bacteroidales</taxon>
        <taxon>Candidatus Gallipaludibacter</taxon>
    </lineage>
</organism>
<proteinExistence type="inferred from homology"/>
<dbReference type="Gene3D" id="3.40.190.10">
    <property type="entry name" value="Periplasmic binding protein-like II"/>
    <property type="match status" value="2"/>
</dbReference>
<comment type="similarity">
    <text evidence="1">Belongs to the LysR transcriptional regulatory family.</text>
</comment>
<evidence type="ECO:0000256" key="4">
    <source>
        <dbReference type="ARBA" id="ARBA00023159"/>
    </source>
</evidence>
<evidence type="ECO:0000256" key="5">
    <source>
        <dbReference type="ARBA" id="ARBA00023163"/>
    </source>
</evidence>
<dbReference type="GO" id="GO:0003677">
    <property type="term" value="F:DNA binding"/>
    <property type="evidence" value="ECO:0007669"/>
    <property type="project" value="UniProtKB-KW"/>
</dbReference>
<dbReference type="Pfam" id="PF00126">
    <property type="entry name" value="HTH_1"/>
    <property type="match status" value="1"/>
</dbReference>
<feature type="domain" description="HTH lysR-type" evidence="6">
    <location>
        <begin position="1"/>
        <end position="58"/>
    </location>
</feature>
<dbReference type="GO" id="GO:0003700">
    <property type="term" value="F:DNA-binding transcription factor activity"/>
    <property type="evidence" value="ECO:0007669"/>
    <property type="project" value="InterPro"/>
</dbReference>
<keyword evidence="4" id="KW-0010">Activator</keyword>
<comment type="caution">
    <text evidence="7">The sequence shown here is derived from an EMBL/GenBank/DDBJ whole genome shotgun (WGS) entry which is preliminary data.</text>
</comment>
<keyword evidence="3" id="KW-0238">DNA-binding</keyword>
<keyword evidence="2" id="KW-0805">Transcription regulation</keyword>
<protein>
    <submittedName>
        <fullName evidence="7">Hydrogen peroxide-inducible genes activator</fullName>
    </submittedName>
</protein>